<keyword evidence="3" id="KW-1185">Reference proteome</keyword>
<proteinExistence type="predicted"/>
<dbReference type="HOGENOM" id="CLU_1476997_0_0_1"/>
<feature type="signal peptide" evidence="1">
    <location>
        <begin position="1"/>
        <end position="19"/>
    </location>
</feature>
<keyword evidence="1" id="KW-0732">Signal</keyword>
<evidence type="ECO:0000313" key="3">
    <source>
        <dbReference type="Proteomes" id="UP000015104"/>
    </source>
</evidence>
<sequence length="183" mass="21097">MFLSLTIILLIGSVHLSICFPFNNFKPFRPIHDFGFNDLPTNDPELDSFADLAKQFNSTLESVINSTNGQLDPLVDPLYYQDLTKFNATLNQQLQQQEGNEFLRDAVLAVMFQQLKGFFPGLDLNRFELFAKVFANFWPTIRDFMRDNPKFFENIYNRLVRGNSSSDASMVNFTTFSPQILLD</sequence>
<protein>
    <submittedName>
        <fullName evidence="2">Uncharacterized protein</fullName>
    </submittedName>
</protein>
<accession>T1KAH0</accession>
<feature type="chain" id="PRO_5004581195" evidence="1">
    <location>
        <begin position="20"/>
        <end position="183"/>
    </location>
</feature>
<reference evidence="3" key="1">
    <citation type="submission" date="2011-08" db="EMBL/GenBank/DDBJ databases">
        <authorList>
            <person name="Rombauts S."/>
        </authorList>
    </citation>
    <scope>NUCLEOTIDE SEQUENCE</scope>
    <source>
        <strain evidence="3">London</strain>
    </source>
</reference>
<name>T1KAH0_TETUR</name>
<reference evidence="2" key="2">
    <citation type="submission" date="2015-06" db="UniProtKB">
        <authorList>
            <consortium name="EnsemblMetazoa"/>
        </authorList>
    </citation>
    <scope>IDENTIFICATION</scope>
</reference>
<dbReference type="AlphaFoldDB" id="T1KAH0"/>
<dbReference type="EnsemblMetazoa" id="tetur08g00360.1">
    <property type="protein sequence ID" value="tetur08g00360.1"/>
    <property type="gene ID" value="tetur08g00360"/>
</dbReference>
<evidence type="ECO:0000256" key="1">
    <source>
        <dbReference type="SAM" id="SignalP"/>
    </source>
</evidence>
<organism evidence="2 3">
    <name type="scientific">Tetranychus urticae</name>
    <name type="common">Two-spotted spider mite</name>
    <dbReference type="NCBI Taxonomy" id="32264"/>
    <lineage>
        <taxon>Eukaryota</taxon>
        <taxon>Metazoa</taxon>
        <taxon>Ecdysozoa</taxon>
        <taxon>Arthropoda</taxon>
        <taxon>Chelicerata</taxon>
        <taxon>Arachnida</taxon>
        <taxon>Acari</taxon>
        <taxon>Acariformes</taxon>
        <taxon>Trombidiformes</taxon>
        <taxon>Prostigmata</taxon>
        <taxon>Eleutherengona</taxon>
        <taxon>Raphignathae</taxon>
        <taxon>Tetranychoidea</taxon>
        <taxon>Tetranychidae</taxon>
        <taxon>Tetranychus</taxon>
    </lineage>
</organism>
<dbReference type="EMBL" id="CAEY01001939">
    <property type="status" value="NOT_ANNOTATED_CDS"/>
    <property type="molecule type" value="Genomic_DNA"/>
</dbReference>
<dbReference type="Proteomes" id="UP000015104">
    <property type="component" value="Unassembled WGS sequence"/>
</dbReference>
<evidence type="ECO:0000313" key="2">
    <source>
        <dbReference type="EnsemblMetazoa" id="tetur08g00360.1"/>
    </source>
</evidence>